<gene>
    <name evidence="1" type="ORF">SAMN05444004_11342</name>
</gene>
<dbReference type="OrthoDB" id="7659131at2"/>
<dbReference type="AlphaFoldDB" id="A0A1H3SRM9"/>
<protein>
    <recommendedName>
        <fullName evidence="3">Phasin protein</fullName>
    </recommendedName>
</protein>
<keyword evidence="2" id="KW-1185">Reference proteome</keyword>
<proteinExistence type="predicted"/>
<organism evidence="1 2">
    <name type="scientific">Jannaschia faecimaris</name>
    <dbReference type="NCBI Taxonomy" id="1244108"/>
    <lineage>
        <taxon>Bacteria</taxon>
        <taxon>Pseudomonadati</taxon>
        <taxon>Pseudomonadota</taxon>
        <taxon>Alphaproteobacteria</taxon>
        <taxon>Rhodobacterales</taxon>
        <taxon>Roseobacteraceae</taxon>
        <taxon>Jannaschia</taxon>
    </lineage>
</organism>
<reference evidence="2" key="1">
    <citation type="submission" date="2016-10" db="EMBL/GenBank/DDBJ databases">
        <authorList>
            <person name="Varghese N."/>
            <person name="Submissions S."/>
        </authorList>
    </citation>
    <scope>NUCLEOTIDE SEQUENCE [LARGE SCALE GENOMIC DNA]</scope>
    <source>
        <strain evidence="2">DSM 100420</strain>
    </source>
</reference>
<evidence type="ECO:0000313" key="1">
    <source>
        <dbReference type="EMBL" id="SDZ40370.1"/>
    </source>
</evidence>
<dbReference type="Proteomes" id="UP000198914">
    <property type="component" value="Unassembled WGS sequence"/>
</dbReference>
<accession>A0A1H3SRM9</accession>
<evidence type="ECO:0008006" key="3">
    <source>
        <dbReference type="Google" id="ProtNLM"/>
    </source>
</evidence>
<dbReference type="EMBL" id="FNPX01000013">
    <property type="protein sequence ID" value="SDZ40370.1"/>
    <property type="molecule type" value="Genomic_DNA"/>
</dbReference>
<name>A0A1H3SRM9_9RHOB</name>
<dbReference type="STRING" id="1244108.SAMN05444004_11342"/>
<evidence type="ECO:0000313" key="2">
    <source>
        <dbReference type="Proteomes" id="UP000198914"/>
    </source>
</evidence>
<dbReference type="RefSeq" id="WP_139176657.1">
    <property type="nucleotide sequence ID" value="NZ_FNPX01000013.1"/>
</dbReference>
<sequence>MTERQSKSPKIDAPFPASAASSMFPMVPWAIGAQMPLTMLEGATRIQGEWARFLAERLTKDAEIQHQLFNCTSPTDAQQIGANFVHDIVSDYLTETARITAMGSQVSQGAGLDV</sequence>